<evidence type="ECO:0000256" key="2">
    <source>
        <dbReference type="ARBA" id="ARBA00012180"/>
    </source>
</evidence>
<dbReference type="GO" id="GO:0004523">
    <property type="term" value="F:RNA-DNA hybrid ribonuclease activity"/>
    <property type="evidence" value="ECO:0007669"/>
    <property type="project" value="UniProtKB-EC"/>
</dbReference>
<dbReference type="EMBL" id="JAUCMX010000028">
    <property type="protein sequence ID" value="KAK3507767.1"/>
    <property type="molecule type" value="Genomic_DNA"/>
</dbReference>
<sequence length="555" mass="63686">MEDYIEGALAAGHIRPSTSPAAAGFFFVGKKEGGLRPCIDYRGLNTITVRYPYPLPLVPAALEQLRGARVFTKLDLRSAYNLVRIREGDKWKIASHMTHAHYEYCVMPFGLTNAPAVFQALINGVFQDLLGRNVIAYIDDILVYSASMEYHVRQVWEVLARLQWHHLYVKLEKCEFHWSTVTFLGYVISRQGVEMDVGKVRAVTEWPAPATVRELQRFLGFVNFYRRFIRSYSSVAGPLTSLLRGKPKTLTWMDQVRVAFQQLKSCFTMAPILRHPDPDRPFVVEVDAFSSGLGAVLTDHRNLEYLRRAKRLNSRQARWALFFTRFVFTVSYRPGSKNGKADALSRQFEAIDESGQPDLILPATAVLAPVQWDLVEEIRRAHADEPPPTGCPPHKLFVPQQFCPQVMQWVHEAPSSGHPGIRRSTQLTSRQFWWPSLGSDVERYVRQCSTCAQAQSKRACWYRSRFPDALGRTCPWTSLLIYPIQGVLWQLWWWWIDSLRGVSWFPSRDYRWPCRRRRLCSAMYSGTLACPRTLSQTGVRSSPRGCGVRCELGWT</sequence>
<dbReference type="PANTHER" id="PTHR37984:SF5">
    <property type="entry name" value="PROTEIN NYNRIN-LIKE"/>
    <property type="match status" value="1"/>
</dbReference>
<dbReference type="InterPro" id="IPR050951">
    <property type="entry name" value="Retrovirus_Pol_polyprotein"/>
</dbReference>
<dbReference type="EC" id="3.1.26.4" evidence="2"/>
<organism evidence="6 7">
    <name type="scientific">Hemibagrus guttatus</name>
    <dbReference type="NCBI Taxonomy" id="175788"/>
    <lineage>
        <taxon>Eukaryota</taxon>
        <taxon>Metazoa</taxon>
        <taxon>Chordata</taxon>
        <taxon>Craniata</taxon>
        <taxon>Vertebrata</taxon>
        <taxon>Euteleostomi</taxon>
        <taxon>Actinopterygii</taxon>
        <taxon>Neopterygii</taxon>
        <taxon>Teleostei</taxon>
        <taxon>Ostariophysi</taxon>
        <taxon>Siluriformes</taxon>
        <taxon>Bagridae</taxon>
        <taxon>Hemibagrus</taxon>
    </lineage>
</organism>
<reference evidence="6" key="1">
    <citation type="submission" date="2023-06" db="EMBL/GenBank/DDBJ databases">
        <title>Male Hemibagrus guttatus genome.</title>
        <authorList>
            <person name="Bian C."/>
        </authorList>
    </citation>
    <scope>NUCLEOTIDE SEQUENCE</scope>
    <source>
        <strain evidence="6">Male_cb2023</strain>
        <tissue evidence="6">Muscle</tissue>
    </source>
</reference>
<evidence type="ECO:0000256" key="4">
    <source>
        <dbReference type="ARBA" id="ARBA00039658"/>
    </source>
</evidence>
<dbReference type="InterPro" id="IPR041577">
    <property type="entry name" value="RT_RNaseH_2"/>
</dbReference>
<gene>
    <name evidence="6" type="ORF">QTP70_000219</name>
</gene>
<dbReference type="InterPro" id="IPR043502">
    <property type="entry name" value="DNA/RNA_pol_sf"/>
</dbReference>
<dbReference type="CDD" id="cd01647">
    <property type="entry name" value="RT_LTR"/>
    <property type="match status" value="1"/>
</dbReference>
<dbReference type="Gene3D" id="1.10.340.70">
    <property type="match status" value="1"/>
</dbReference>
<dbReference type="FunFam" id="1.10.340.70:FF:000001">
    <property type="entry name" value="Retrovirus-related Pol polyprotein from transposon gypsy-like Protein"/>
    <property type="match status" value="1"/>
</dbReference>
<dbReference type="Proteomes" id="UP001274896">
    <property type="component" value="Unassembled WGS sequence"/>
</dbReference>
<dbReference type="AlphaFoldDB" id="A0AAE0UK58"/>
<dbReference type="FunFam" id="3.30.70.270:FF:000020">
    <property type="entry name" value="Transposon Tf2-6 polyprotein-like Protein"/>
    <property type="match status" value="1"/>
</dbReference>
<evidence type="ECO:0000256" key="1">
    <source>
        <dbReference type="ARBA" id="ARBA00010879"/>
    </source>
</evidence>
<dbReference type="InterPro" id="IPR043128">
    <property type="entry name" value="Rev_trsase/Diguanyl_cyclase"/>
</dbReference>
<dbReference type="InterPro" id="IPR000477">
    <property type="entry name" value="RT_dom"/>
</dbReference>
<feature type="domain" description="Reverse transcriptase" evidence="5">
    <location>
        <begin position="9"/>
        <end position="188"/>
    </location>
</feature>
<dbReference type="Pfam" id="PF17919">
    <property type="entry name" value="RT_RNaseH_2"/>
    <property type="match status" value="1"/>
</dbReference>
<dbReference type="Gene3D" id="3.30.70.270">
    <property type="match status" value="2"/>
</dbReference>
<protein>
    <recommendedName>
        <fullName evidence="4">Gypsy retrotransposon integrase-like protein 1</fullName>
        <ecNumber evidence="2">3.1.26.4</ecNumber>
    </recommendedName>
</protein>
<dbReference type="Pfam" id="PF17921">
    <property type="entry name" value="Integrase_H2C2"/>
    <property type="match status" value="1"/>
</dbReference>
<evidence type="ECO:0000259" key="5">
    <source>
        <dbReference type="PROSITE" id="PS50878"/>
    </source>
</evidence>
<proteinExistence type="inferred from homology"/>
<comment type="caution">
    <text evidence="6">The sequence shown here is derived from an EMBL/GenBank/DDBJ whole genome shotgun (WGS) entry which is preliminary data.</text>
</comment>
<comment type="similarity">
    <text evidence="1">Belongs to the beta type-B retroviral polymerase family. HERV class-II K(HML-2) pol subfamily.</text>
</comment>
<dbReference type="PANTHER" id="PTHR37984">
    <property type="entry name" value="PROTEIN CBG26694"/>
    <property type="match status" value="1"/>
</dbReference>
<accession>A0AAE0UK58</accession>
<evidence type="ECO:0000256" key="3">
    <source>
        <dbReference type="ARBA" id="ARBA00023268"/>
    </source>
</evidence>
<evidence type="ECO:0000313" key="7">
    <source>
        <dbReference type="Proteomes" id="UP001274896"/>
    </source>
</evidence>
<dbReference type="PROSITE" id="PS50878">
    <property type="entry name" value="RT_POL"/>
    <property type="match status" value="1"/>
</dbReference>
<keyword evidence="7" id="KW-1185">Reference proteome</keyword>
<name>A0AAE0UK58_9TELE</name>
<dbReference type="Pfam" id="PF00078">
    <property type="entry name" value="RVT_1"/>
    <property type="match status" value="1"/>
</dbReference>
<dbReference type="Gene3D" id="3.10.10.10">
    <property type="entry name" value="HIV Type 1 Reverse Transcriptase, subunit A, domain 1"/>
    <property type="match status" value="1"/>
</dbReference>
<dbReference type="InterPro" id="IPR041588">
    <property type="entry name" value="Integrase_H2C2"/>
</dbReference>
<keyword evidence="3" id="KW-0511">Multifunctional enzyme</keyword>
<evidence type="ECO:0000313" key="6">
    <source>
        <dbReference type="EMBL" id="KAK3507767.1"/>
    </source>
</evidence>
<dbReference type="SUPFAM" id="SSF56672">
    <property type="entry name" value="DNA/RNA polymerases"/>
    <property type="match status" value="1"/>
</dbReference>